<evidence type="ECO:0000256" key="5">
    <source>
        <dbReference type="ARBA" id="ARBA00022970"/>
    </source>
</evidence>
<keyword evidence="3" id="KW-0547">Nucleotide-binding</keyword>
<evidence type="ECO:0000313" key="7">
    <source>
        <dbReference type="EMBL" id="GAA1563487.1"/>
    </source>
</evidence>
<organism evidence="7 8">
    <name type="scientific">Dactylosporangium maewongense</name>
    <dbReference type="NCBI Taxonomy" id="634393"/>
    <lineage>
        <taxon>Bacteria</taxon>
        <taxon>Bacillati</taxon>
        <taxon>Actinomycetota</taxon>
        <taxon>Actinomycetes</taxon>
        <taxon>Micromonosporales</taxon>
        <taxon>Micromonosporaceae</taxon>
        <taxon>Dactylosporangium</taxon>
    </lineage>
</organism>
<accession>A0ABN2CS91</accession>
<evidence type="ECO:0000256" key="2">
    <source>
        <dbReference type="ARBA" id="ARBA00022448"/>
    </source>
</evidence>
<dbReference type="InterPro" id="IPR003593">
    <property type="entry name" value="AAA+_ATPase"/>
</dbReference>
<dbReference type="SUPFAM" id="SSF52540">
    <property type="entry name" value="P-loop containing nucleoside triphosphate hydrolases"/>
    <property type="match status" value="2"/>
</dbReference>
<dbReference type="GO" id="GO:0005524">
    <property type="term" value="F:ATP binding"/>
    <property type="evidence" value="ECO:0007669"/>
    <property type="project" value="UniProtKB-KW"/>
</dbReference>
<keyword evidence="8" id="KW-1185">Reference proteome</keyword>
<evidence type="ECO:0000256" key="4">
    <source>
        <dbReference type="ARBA" id="ARBA00022840"/>
    </source>
</evidence>
<gene>
    <name evidence="7" type="ORF">GCM10009827_101380</name>
</gene>
<dbReference type="PANTHER" id="PTHR43820">
    <property type="entry name" value="HIGH-AFFINITY BRANCHED-CHAIN AMINO ACID TRANSPORT ATP-BINDING PROTEIN LIVF"/>
    <property type="match status" value="1"/>
</dbReference>
<feature type="domain" description="ABC transporter" evidence="6">
    <location>
        <begin position="6"/>
        <end position="239"/>
    </location>
</feature>
<feature type="domain" description="ABC transporter" evidence="6">
    <location>
        <begin position="260"/>
        <end position="500"/>
    </location>
</feature>
<dbReference type="Pfam" id="PF00005">
    <property type="entry name" value="ABC_tran"/>
    <property type="match status" value="2"/>
</dbReference>
<evidence type="ECO:0000256" key="3">
    <source>
        <dbReference type="ARBA" id="ARBA00022741"/>
    </source>
</evidence>
<protein>
    <submittedName>
        <fullName evidence="7">ATP-binding cassette domain-containing protein</fullName>
    </submittedName>
</protein>
<dbReference type="PROSITE" id="PS00211">
    <property type="entry name" value="ABC_TRANSPORTER_1"/>
    <property type="match status" value="1"/>
</dbReference>
<comment type="caution">
    <text evidence="7">The sequence shown here is derived from an EMBL/GenBank/DDBJ whole genome shotgun (WGS) entry which is preliminary data.</text>
</comment>
<evidence type="ECO:0000259" key="6">
    <source>
        <dbReference type="PROSITE" id="PS50893"/>
    </source>
</evidence>
<reference evidence="7 8" key="1">
    <citation type="journal article" date="2019" name="Int. J. Syst. Evol. Microbiol.">
        <title>The Global Catalogue of Microorganisms (GCM) 10K type strain sequencing project: providing services to taxonomists for standard genome sequencing and annotation.</title>
        <authorList>
            <consortium name="The Broad Institute Genomics Platform"/>
            <consortium name="The Broad Institute Genome Sequencing Center for Infectious Disease"/>
            <person name="Wu L."/>
            <person name="Ma J."/>
        </authorList>
    </citation>
    <scope>NUCLEOTIDE SEQUENCE [LARGE SCALE GENOMIC DNA]</scope>
    <source>
        <strain evidence="7 8">JCM 15933</strain>
    </source>
</reference>
<dbReference type="InterPro" id="IPR003439">
    <property type="entry name" value="ABC_transporter-like_ATP-bd"/>
</dbReference>
<dbReference type="PANTHER" id="PTHR43820:SF4">
    <property type="entry name" value="HIGH-AFFINITY BRANCHED-CHAIN AMINO ACID TRANSPORT ATP-BINDING PROTEIN LIVF"/>
    <property type="match status" value="1"/>
</dbReference>
<dbReference type="CDD" id="cd03224">
    <property type="entry name" value="ABC_TM1139_LivF_branched"/>
    <property type="match status" value="1"/>
</dbReference>
<dbReference type="InterPro" id="IPR027417">
    <property type="entry name" value="P-loop_NTPase"/>
</dbReference>
<keyword evidence="4 7" id="KW-0067">ATP-binding</keyword>
<dbReference type="PROSITE" id="PS50893">
    <property type="entry name" value="ABC_TRANSPORTER_2"/>
    <property type="match status" value="2"/>
</dbReference>
<dbReference type="RefSeq" id="WP_344512541.1">
    <property type="nucleotide sequence ID" value="NZ_BAAAQD010000033.1"/>
</dbReference>
<evidence type="ECO:0000256" key="1">
    <source>
        <dbReference type="ARBA" id="ARBA00005417"/>
    </source>
</evidence>
<dbReference type="Pfam" id="PF12399">
    <property type="entry name" value="BCA_ABC_TP_C"/>
    <property type="match status" value="1"/>
</dbReference>
<name>A0ABN2CS91_9ACTN</name>
<dbReference type="InterPro" id="IPR052156">
    <property type="entry name" value="BCAA_Transport_ATP-bd_LivF"/>
</dbReference>
<dbReference type="SMART" id="SM00382">
    <property type="entry name" value="AAA"/>
    <property type="match status" value="2"/>
</dbReference>
<proteinExistence type="inferred from homology"/>
<dbReference type="Gene3D" id="3.40.50.300">
    <property type="entry name" value="P-loop containing nucleotide triphosphate hydrolases"/>
    <property type="match status" value="2"/>
</dbReference>
<dbReference type="InterPro" id="IPR032823">
    <property type="entry name" value="BCA_ABC_TP_C"/>
</dbReference>
<dbReference type="EMBL" id="BAAAQD010000033">
    <property type="protein sequence ID" value="GAA1563487.1"/>
    <property type="molecule type" value="Genomic_DNA"/>
</dbReference>
<dbReference type="InterPro" id="IPR017871">
    <property type="entry name" value="ABC_transporter-like_CS"/>
</dbReference>
<sequence>MTTNMLSLTGVSRRFGGLTALHELTLNVPAGARHAVIGPNGAGKSTLLNLIAGTDRPTTGMIVVNGRDVTGMPARLRARHGVGRTFQHPAIFPRLPVAANLALAATPNPDNTAGRQEAEHITAILDTARLTGHGSVPAGQLSYGLQRRLELAMALARRPRLLLLDEPSAGLDPGEIAQLTTLLTNLGADTTVLLVDHHLDLVWSVAQTVTVLHHGRHLATGTPEQVRADPAVSDAYLNPGGHTTAADRAAPRAARGAVLLRVRQVHAAYRGAPVIDGIDLDVHDGEAVAVLGRNGAGKTTLLNTIAGLHPAQSPTRIEWNGRPLAINLAHLPARAGIALVPQGRRIFTGLTVREHLTFASTTTLRARRRSTAATGQRWTVAGVLDLLPALAARLHHPAQRLSGGEQQMLALARALLTQPRLLILDEPTEGLAPAVTAQLTDALAGLLSDGLAILIAEQNLAAVTALADRFVVLDHGRLAMTATASDLTEDDPRQRLHTLLGIQPAGSNP</sequence>
<comment type="similarity">
    <text evidence="1">Belongs to the ABC transporter superfamily.</text>
</comment>
<evidence type="ECO:0000313" key="8">
    <source>
        <dbReference type="Proteomes" id="UP001501470"/>
    </source>
</evidence>
<keyword evidence="5" id="KW-0029">Amino-acid transport</keyword>
<keyword evidence="2" id="KW-0813">Transport</keyword>
<dbReference type="Proteomes" id="UP001501470">
    <property type="component" value="Unassembled WGS sequence"/>
</dbReference>